<dbReference type="CDD" id="cd00112">
    <property type="entry name" value="LDLa"/>
    <property type="match status" value="1"/>
</dbReference>
<dbReference type="Gene3D" id="2.60.120.200">
    <property type="match status" value="1"/>
</dbReference>
<feature type="transmembrane region" description="Helical" evidence="14">
    <location>
        <begin position="670"/>
        <end position="691"/>
    </location>
</feature>
<dbReference type="InterPro" id="IPR002172">
    <property type="entry name" value="LDrepeatLR_classA_rpt"/>
</dbReference>
<dbReference type="PANTHER" id="PTHR18945">
    <property type="entry name" value="NEUROTRANSMITTER GATED ION CHANNEL"/>
    <property type="match status" value="1"/>
</dbReference>
<feature type="disulfide bond" evidence="12">
    <location>
        <begin position="376"/>
        <end position="391"/>
    </location>
</feature>
<evidence type="ECO:0000313" key="17">
    <source>
        <dbReference type="EMBL" id="ROT63893.1"/>
    </source>
</evidence>
<evidence type="ECO:0000256" key="7">
    <source>
        <dbReference type="ARBA" id="ARBA00022989"/>
    </source>
</evidence>
<dbReference type="Pfam" id="PF00059">
    <property type="entry name" value="Lectin_C"/>
    <property type="match status" value="1"/>
</dbReference>
<evidence type="ECO:0000256" key="2">
    <source>
        <dbReference type="ARBA" id="ARBA00004236"/>
    </source>
</evidence>
<dbReference type="SMART" id="SM00034">
    <property type="entry name" value="CLECT"/>
    <property type="match status" value="1"/>
</dbReference>
<reference evidence="17 18" key="2">
    <citation type="submission" date="2019-01" db="EMBL/GenBank/DDBJ databases">
        <title>The decoding of complex shrimp genome reveals the adaptation for benthos swimmer, frequently molting mechanism and breeding impact on genome.</title>
        <authorList>
            <person name="Sun Y."/>
            <person name="Gao Y."/>
            <person name="Yu Y."/>
        </authorList>
    </citation>
    <scope>NUCLEOTIDE SEQUENCE [LARGE SCALE GENOMIC DNA]</scope>
    <source>
        <tissue evidence="17">Muscle</tissue>
    </source>
</reference>
<keyword evidence="17" id="KW-0675">Receptor</keyword>
<feature type="disulfide bond" evidence="12">
    <location>
        <begin position="364"/>
        <end position="382"/>
    </location>
</feature>
<dbReference type="InterPro" id="IPR036055">
    <property type="entry name" value="LDL_receptor-like_sf"/>
</dbReference>
<dbReference type="InterPro" id="IPR016187">
    <property type="entry name" value="CTDL_fold"/>
</dbReference>
<dbReference type="EMBL" id="QCYY01003359">
    <property type="protein sequence ID" value="ROT63893.1"/>
    <property type="molecule type" value="Genomic_DNA"/>
</dbReference>
<evidence type="ECO:0000256" key="5">
    <source>
        <dbReference type="ARBA" id="ARBA00022692"/>
    </source>
</evidence>
<keyword evidence="8" id="KW-0406">Ion transport</keyword>
<evidence type="ECO:0000256" key="13">
    <source>
        <dbReference type="PROSITE-ProRule" id="PRU01172"/>
    </source>
</evidence>
<keyword evidence="3" id="KW-0813">Transport</keyword>
<reference evidence="17 18" key="1">
    <citation type="submission" date="2018-04" db="EMBL/GenBank/DDBJ databases">
        <authorList>
            <person name="Zhang X."/>
            <person name="Yuan J."/>
            <person name="Li F."/>
            <person name="Xiang J."/>
        </authorList>
    </citation>
    <scope>NUCLEOTIDE SEQUENCE [LARGE SCALE GENOMIC DNA]</scope>
    <source>
        <tissue evidence="17">Muscle</tissue>
    </source>
</reference>
<dbReference type="PROSITE" id="PS00236">
    <property type="entry name" value="NEUROTR_ION_CHANNEL"/>
    <property type="match status" value="1"/>
</dbReference>
<keyword evidence="9 14" id="KW-0472">Membrane</keyword>
<dbReference type="PROSITE" id="PS50041">
    <property type="entry name" value="C_TYPE_LECTIN_2"/>
    <property type="match status" value="1"/>
</dbReference>
<dbReference type="GO" id="GO:0005230">
    <property type="term" value="F:extracellular ligand-gated monoatomic ion channel activity"/>
    <property type="evidence" value="ECO:0007669"/>
    <property type="project" value="InterPro"/>
</dbReference>
<dbReference type="InterPro" id="IPR013320">
    <property type="entry name" value="ConA-like_dom_sf"/>
</dbReference>
<dbReference type="InterPro" id="IPR006202">
    <property type="entry name" value="Neur_chan_lig-bd"/>
</dbReference>
<dbReference type="Pfam" id="PF00057">
    <property type="entry name" value="Ldl_recept_a"/>
    <property type="match status" value="1"/>
</dbReference>
<dbReference type="InterPro" id="IPR006201">
    <property type="entry name" value="Neur_channel"/>
</dbReference>
<comment type="subcellular location">
    <subcellularLocation>
        <location evidence="2">Cell membrane</location>
    </subcellularLocation>
    <subcellularLocation>
        <location evidence="1">Membrane</location>
        <topology evidence="1">Multi-pass membrane protein</topology>
    </subcellularLocation>
</comment>
<accession>A0A423SIB7</accession>
<evidence type="ECO:0000256" key="9">
    <source>
        <dbReference type="ARBA" id="ARBA00023136"/>
    </source>
</evidence>
<dbReference type="InterPro" id="IPR023415">
    <property type="entry name" value="LDLR_class-A_CS"/>
</dbReference>
<evidence type="ECO:0000256" key="14">
    <source>
        <dbReference type="SAM" id="Phobius"/>
    </source>
</evidence>
<evidence type="ECO:0000256" key="11">
    <source>
        <dbReference type="ARBA" id="ARBA00023303"/>
    </source>
</evidence>
<evidence type="ECO:0000256" key="6">
    <source>
        <dbReference type="ARBA" id="ARBA00022729"/>
    </source>
</evidence>
<evidence type="ECO:0000256" key="10">
    <source>
        <dbReference type="ARBA" id="ARBA00023157"/>
    </source>
</evidence>
<dbReference type="OrthoDB" id="547680at2759"/>
<dbReference type="InterPro" id="IPR006028">
    <property type="entry name" value="GABAA/Glycine_rcpt"/>
</dbReference>
<dbReference type="Gene3D" id="4.10.400.10">
    <property type="entry name" value="Low-density Lipoprotein Receptor"/>
    <property type="match status" value="1"/>
</dbReference>
<dbReference type="AlphaFoldDB" id="A0A423SIB7"/>
<dbReference type="InterPro" id="IPR038050">
    <property type="entry name" value="Neuro_actylchol_rec"/>
</dbReference>
<dbReference type="Gene3D" id="1.20.58.390">
    <property type="entry name" value="Neurotransmitter-gated ion-channel transmembrane domain"/>
    <property type="match status" value="1"/>
</dbReference>
<dbReference type="InterPro" id="IPR036734">
    <property type="entry name" value="Neur_chan_lig-bd_sf"/>
</dbReference>
<keyword evidence="4" id="KW-1003">Cell membrane</keyword>
<name>A0A423SIB7_PENVA</name>
<keyword evidence="18" id="KW-1185">Reference proteome</keyword>
<keyword evidence="10 12" id="KW-1015">Disulfide bond</keyword>
<dbReference type="InterPro" id="IPR018000">
    <property type="entry name" value="Neurotransmitter_ion_chnl_CS"/>
</dbReference>
<keyword evidence="7 14" id="KW-1133">Transmembrane helix</keyword>
<dbReference type="SUPFAM" id="SSF49899">
    <property type="entry name" value="Concanavalin A-like lectins/glucanases"/>
    <property type="match status" value="1"/>
</dbReference>
<keyword evidence="6" id="KW-0732">Signal</keyword>
<dbReference type="GO" id="GO:0004888">
    <property type="term" value="F:transmembrane signaling receptor activity"/>
    <property type="evidence" value="ECO:0007669"/>
    <property type="project" value="InterPro"/>
</dbReference>
<dbReference type="Proteomes" id="UP000283509">
    <property type="component" value="Unassembled WGS sequence"/>
</dbReference>
<gene>
    <name evidence="17" type="ORF">C7M84_018182</name>
</gene>
<dbReference type="SUPFAM" id="SSF90112">
    <property type="entry name" value="Neurotransmitter-gated ion-channel transmembrane pore"/>
    <property type="match status" value="1"/>
</dbReference>
<feature type="transmembrane region" description="Helical" evidence="14">
    <location>
        <begin position="639"/>
        <end position="658"/>
    </location>
</feature>
<dbReference type="Pfam" id="PF00354">
    <property type="entry name" value="Pentaxin"/>
    <property type="match status" value="1"/>
</dbReference>
<dbReference type="PRINTS" id="PR00253">
    <property type="entry name" value="GABAARECEPTR"/>
</dbReference>
<feature type="domain" description="C-type lectin" evidence="15">
    <location>
        <begin position="121"/>
        <end position="250"/>
    </location>
</feature>
<dbReference type="SUPFAM" id="SSF56436">
    <property type="entry name" value="C-type lectin-like"/>
    <property type="match status" value="1"/>
</dbReference>
<feature type="transmembrane region" description="Helical" evidence="14">
    <location>
        <begin position="731"/>
        <end position="752"/>
    </location>
</feature>
<dbReference type="Gene3D" id="2.70.170.10">
    <property type="entry name" value="Neurotransmitter-gated ion-channel ligand-binding domain"/>
    <property type="match status" value="1"/>
</dbReference>
<organism evidence="17 18">
    <name type="scientific">Penaeus vannamei</name>
    <name type="common">Whiteleg shrimp</name>
    <name type="synonym">Litopenaeus vannamei</name>
    <dbReference type="NCBI Taxonomy" id="6689"/>
    <lineage>
        <taxon>Eukaryota</taxon>
        <taxon>Metazoa</taxon>
        <taxon>Ecdysozoa</taxon>
        <taxon>Arthropoda</taxon>
        <taxon>Crustacea</taxon>
        <taxon>Multicrustacea</taxon>
        <taxon>Malacostraca</taxon>
        <taxon>Eumalacostraca</taxon>
        <taxon>Eucarida</taxon>
        <taxon>Decapoda</taxon>
        <taxon>Dendrobranchiata</taxon>
        <taxon>Penaeoidea</taxon>
        <taxon>Penaeidae</taxon>
        <taxon>Penaeus</taxon>
    </lineage>
</organism>
<dbReference type="Pfam" id="PF02931">
    <property type="entry name" value="Neur_chan_LBD"/>
    <property type="match status" value="1"/>
</dbReference>
<dbReference type="PROSITE" id="PS50068">
    <property type="entry name" value="LDLRA_2"/>
    <property type="match status" value="1"/>
</dbReference>
<evidence type="ECO:0000259" key="16">
    <source>
        <dbReference type="PROSITE" id="PS51828"/>
    </source>
</evidence>
<sequence>MNHTFVPDVWYHFCFVVVGTSWAVYVNGQPDQKGDLEEREIFLNGSLVLGQETDLLEGGFQEQQSFSGLVTGFNLFRRALKPIEVASLAACSEGADEGDLVGWSSAQWVLRGPVEEVDVSRVDYCTKRARMTVFPERRSQTDAIRWCEKLKSKMALPKDAEENALLYHISEPFAGVCQPPNHAKGFLWIAATDEGEEGRWTDFEDQPLNYTNFQDAPTSGTLDCASLLVPPYVEEWDDVKCGSLYKFCVACEEDEAAPLVLRMRGLCEQDEKAAWFTLQQRRGDRVLLKGFTKYLIYLEEESNKWHLYNMWINRTVATHQGQPGVYPLGVREWVINTSYEVCDKLEGSLVTLGLSACYDWEYSCKDGTCIDLEQRCDLRVDCPDNSDEIGCDKLVLPEDYLSQLTPPGSQVGGPLGVNLSISLHGFSEINVQDMKLTVDFTLLLSWYDMRLQYQNLKELDDINYVKPSAVWNPTIELTNADFPRVHKTTQVLTVSRDSDPEEDDPSRVCHDKVYEGKKNPLQLSHKMNAPFVCNMDLRMFPFDTQHCKLLLTLTSARVDFLDWRRLEVTYLGETFLTEYEVDAISIQRSSSSRNYSVAEVGVTFHRRFWSYVTSAYLPTVMLMLISYASLFCKRENVDLRVMMALTTLLVLYALYQQISEDLPKTAYTKAIDVWCFFAITIMFTQVIYHIILDLDIRMCTTLTRSQEADLATKDVWKSDEPLARIDLAFRILYVVVKFTFFLAYGCVIVVNVESR</sequence>
<proteinExistence type="predicted"/>
<dbReference type="InterPro" id="IPR036719">
    <property type="entry name" value="Neuro-gated_channel_TM_sf"/>
</dbReference>
<dbReference type="InterPro" id="IPR001759">
    <property type="entry name" value="PTX_dom"/>
</dbReference>
<dbReference type="PROSITE" id="PS01209">
    <property type="entry name" value="LDLRA_1"/>
    <property type="match status" value="1"/>
</dbReference>
<comment type="caution">
    <text evidence="17">The sequence shown here is derived from an EMBL/GenBank/DDBJ whole genome shotgun (WGS) entry which is preliminary data.</text>
</comment>
<protein>
    <submittedName>
        <fullName evidence="17">Glycine receptor subunit alphaZ1</fullName>
    </submittedName>
</protein>
<evidence type="ECO:0000256" key="4">
    <source>
        <dbReference type="ARBA" id="ARBA00022475"/>
    </source>
</evidence>
<evidence type="ECO:0000259" key="15">
    <source>
        <dbReference type="PROSITE" id="PS50041"/>
    </source>
</evidence>
<dbReference type="GO" id="GO:0005886">
    <property type="term" value="C:plasma membrane"/>
    <property type="evidence" value="ECO:0007669"/>
    <property type="project" value="UniProtKB-SubCell"/>
</dbReference>
<evidence type="ECO:0000256" key="8">
    <source>
        <dbReference type="ARBA" id="ARBA00023065"/>
    </source>
</evidence>
<comment type="caution">
    <text evidence="13">Lacks conserved residue(s) required for the propagation of feature annotation.</text>
</comment>
<evidence type="ECO:0000256" key="1">
    <source>
        <dbReference type="ARBA" id="ARBA00004141"/>
    </source>
</evidence>
<feature type="transmembrane region" description="Helical" evidence="14">
    <location>
        <begin position="608"/>
        <end position="632"/>
    </location>
</feature>
<dbReference type="PROSITE" id="PS51828">
    <property type="entry name" value="PTX_2"/>
    <property type="match status" value="1"/>
</dbReference>
<keyword evidence="5 14" id="KW-0812">Transmembrane</keyword>
<dbReference type="SUPFAM" id="SSF63712">
    <property type="entry name" value="Nicotinic receptor ligand binding domain-like"/>
    <property type="match status" value="1"/>
</dbReference>
<dbReference type="SMART" id="SM00192">
    <property type="entry name" value="LDLa"/>
    <property type="match status" value="1"/>
</dbReference>
<dbReference type="Gene3D" id="3.10.100.10">
    <property type="entry name" value="Mannose-Binding Protein A, subunit A"/>
    <property type="match status" value="1"/>
</dbReference>
<evidence type="ECO:0000256" key="3">
    <source>
        <dbReference type="ARBA" id="ARBA00022448"/>
    </source>
</evidence>
<keyword evidence="11" id="KW-0407">Ion channel</keyword>
<dbReference type="InterPro" id="IPR016186">
    <property type="entry name" value="C-type_lectin-like/link_sf"/>
</dbReference>
<evidence type="ECO:0000313" key="18">
    <source>
        <dbReference type="Proteomes" id="UP000283509"/>
    </source>
</evidence>
<dbReference type="SUPFAM" id="SSF57424">
    <property type="entry name" value="LDL receptor-like module"/>
    <property type="match status" value="1"/>
</dbReference>
<feature type="domain" description="Pentraxin (PTX)" evidence="16">
    <location>
        <begin position="1"/>
        <end position="125"/>
    </location>
</feature>
<dbReference type="InterPro" id="IPR001304">
    <property type="entry name" value="C-type_lectin-like"/>
</dbReference>
<feature type="disulfide bond" evidence="12">
    <location>
        <begin position="357"/>
        <end position="369"/>
    </location>
</feature>
<evidence type="ECO:0000256" key="12">
    <source>
        <dbReference type="PROSITE-ProRule" id="PRU00124"/>
    </source>
</evidence>